<evidence type="ECO:0000313" key="10">
    <source>
        <dbReference type="Proteomes" id="UP001595886"/>
    </source>
</evidence>
<dbReference type="SUPFAM" id="SSF63829">
    <property type="entry name" value="Calcium-dependent phosphotriesterase"/>
    <property type="match status" value="1"/>
</dbReference>
<dbReference type="PANTHER" id="PTHR24421">
    <property type="entry name" value="NITRATE/NITRITE SENSOR PROTEIN NARX-RELATED"/>
    <property type="match status" value="1"/>
</dbReference>
<feature type="domain" description="Two component regulator three Y" evidence="7">
    <location>
        <begin position="689"/>
        <end position="749"/>
    </location>
</feature>
<dbReference type="Gene3D" id="2.130.10.10">
    <property type="entry name" value="YVTN repeat-like/Quinoprotein amine dehydrogenase"/>
    <property type="match status" value="3"/>
</dbReference>
<evidence type="ECO:0000259" key="8">
    <source>
        <dbReference type="Pfam" id="PF07730"/>
    </source>
</evidence>
<dbReference type="SUPFAM" id="SSF101898">
    <property type="entry name" value="NHL repeat"/>
    <property type="match status" value="1"/>
</dbReference>
<dbReference type="Gene3D" id="2.60.40.10">
    <property type="entry name" value="Immunoglobulins"/>
    <property type="match status" value="1"/>
</dbReference>
<accession>A0ABV9QY90</accession>
<keyword evidence="4" id="KW-0812">Transmembrane</keyword>
<dbReference type="Pfam" id="PF02518">
    <property type="entry name" value="HATPase_c"/>
    <property type="match status" value="1"/>
</dbReference>
<keyword evidence="3" id="KW-0902">Two-component regulatory system</keyword>
<dbReference type="Pfam" id="PF07495">
    <property type="entry name" value="Y_Y_Y"/>
    <property type="match status" value="1"/>
</dbReference>
<dbReference type="EMBL" id="JBHSHD010000010">
    <property type="protein sequence ID" value="MFC4821746.1"/>
    <property type="molecule type" value="Genomic_DNA"/>
</dbReference>
<keyword evidence="2" id="KW-0418">Kinase</keyword>
<feature type="transmembrane region" description="Helical" evidence="4">
    <location>
        <begin position="758"/>
        <end position="777"/>
    </location>
</feature>
<evidence type="ECO:0000256" key="1">
    <source>
        <dbReference type="ARBA" id="ARBA00022679"/>
    </source>
</evidence>
<keyword evidence="4" id="KW-0472">Membrane</keyword>
<proteinExistence type="predicted"/>
<dbReference type="PANTHER" id="PTHR24421:SF62">
    <property type="entry name" value="SENSORY TRANSDUCTION HISTIDINE KINASE"/>
    <property type="match status" value="1"/>
</dbReference>
<keyword evidence="4" id="KW-1133">Transmembrane helix</keyword>
<evidence type="ECO:0000259" key="7">
    <source>
        <dbReference type="Pfam" id="PF07495"/>
    </source>
</evidence>
<dbReference type="CDD" id="cd16917">
    <property type="entry name" value="HATPase_UhpB-NarQ-NarX-like"/>
    <property type="match status" value="1"/>
</dbReference>
<evidence type="ECO:0000313" key="9">
    <source>
        <dbReference type="EMBL" id="MFC4821746.1"/>
    </source>
</evidence>
<evidence type="ECO:0000259" key="6">
    <source>
        <dbReference type="Pfam" id="PF02518"/>
    </source>
</evidence>
<dbReference type="RefSeq" id="WP_380022016.1">
    <property type="nucleotide sequence ID" value="NZ_JBHSHD010000010.1"/>
</dbReference>
<keyword evidence="5" id="KW-0732">Signal</keyword>
<evidence type="ECO:0000256" key="5">
    <source>
        <dbReference type="SAM" id="SignalP"/>
    </source>
</evidence>
<dbReference type="InterPro" id="IPR036890">
    <property type="entry name" value="HATPase_C_sf"/>
</dbReference>
<organism evidence="9 10">
    <name type="scientific">Dokdonella ginsengisoli</name>
    <dbReference type="NCBI Taxonomy" id="363846"/>
    <lineage>
        <taxon>Bacteria</taxon>
        <taxon>Pseudomonadati</taxon>
        <taxon>Pseudomonadota</taxon>
        <taxon>Gammaproteobacteria</taxon>
        <taxon>Lysobacterales</taxon>
        <taxon>Rhodanobacteraceae</taxon>
        <taxon>Dokdonella</taxon>
    </lineage>
</organism>
<dbReference type="InterPro" id="IPR050482">
    <property type="entry name" value="Sensor_HK_TwoCompSys"/>
</dbReference>
<evidence type="ECO:0000256" key="4">
    <source>
        <dbReference type="SAM" id="Phobius"/>
    </source>
</evidence>
<name>A0ABV9QY90_9GAMM</name>
<feature type="domain" description="Signal transduction histidine kinase subgroup 3 dimerisation and phosphoacceptor" evidence="8">
    <location>
        <begin position="796"/>
        <end position="858"/>
    </location>
</feature>
<feature type="signal peptide" evidence="5">
    <location>
        <begin position="1"/>
        <end position="30"/>
    </location>
</feature>
<dbReference type="Proteomes" id="UP001595886">
    <property type="component" value="Unassembled WGS sequence"/>
</dbReference>
<dbReference type="InterPro" id="IPR011123">
    <property type="entry name" value="Y_Y_Y"/>
</dbReference>
<comment type="caution">
    <text evidence="9">The sequence shown here is derived from an EMBL/GenBank/DDBJ whole genome shotgun (WGS) entry which is preliminary data.</text>
</comment>
<keyword evidence="1" id="KW-0808">Transferase</keyword>
<gene>
    <name evidence="9" type="ORF">ACFO6Q_15570</name>
</gene>
<dbReference type="InterPro" id="IPR015943">
    <property type="entry name" value="WD40/YVTN_repeat-like_dom_sf"/>
</dbReference>
<feature type="chain" id="PRO_5045220387" evidence="5">
    <location>
        <begin position="31"/>
        <end position="1021"/>
    </location>
</feature>
<dbReference type="InterPro" id="IPR003594">
    <property type="entry name" value="HATPase_dom"/>
</dbReference>
<sequence length="1021" mass="110564">MRTSRSGFRRRCAFALLAVLVWLAVPAASASEFRRKSWTTEQGAPADIWALAQGRDGWLWLGTGNGLYRFDGVRFERFEPPADESFRSNNITALNLLPDGTLWVGFYYGGASVIRDGHVRSFPPGTAFPGGMVLTFAQTPDGATWAATEGGLARFDGREWKIAGSDWGYPAPRADWAIVARDGTLWVTTGQTLMSLRSGANRFEDTGLTVTTYAVAAEAPDGTLWLSDRARGTRALPGLDAGGRLSSVAAAPQETRYAESYRLLFDRYGNLWGSDAGKGGVYRVADAARAASGRSLTPQDVAEVVDRNGGLVSDRAVPLLEDAEGTIWVGTNIGLVSFHRNRLLVPGNIVPGTASTYAMAVDREGAAWLVNGGAVWRMNGVDGEAMARGLPDISGALFDATGTLWLIGRESLFRLRGGVPDPVALPLPSAPTKVNAMAFDGRGNLWLALAERGLYRLRDGNWSPLDAAIALPAVAPTALASDAAGRLWIGYPDDRIAVLDGDAAHVHAGGLRVGNVTTINAAGRDVLIGGELGLARLREGRIQSLVAGDDEALCGISGIVETAAGDLWLNAIKGVVRLDAGEVAAAFERPGYRPAYRLFDYRDGLPGVAVQAAPVASAAVDAAHRIWFLTNQAPAWLDPARLSGNLLPPPVEVLSLSANGARYPLTATPRLPQGTNNLQIEYTATSLAIPDRVRFRYKLDGVDADWRDAGNRREASYSNLRPGSYRFQVAAANDDGVWNAQGASAQFVIEPSFFETKWFYAIWVLAVLGLAAILYFWRVRLAIERARLQLTERMRERERIARDIHDTLLQGVQGLLLRLQAVVVGLPADDSRGKVLQAAIEQARQMVIEGRDKIIALRGEDPRHTELAQSILAIGENLASTHPLAFHLTTEGQPRVMLPSAVDEIIDIVGEAVRNAFVHSQGTRVDVHVAYRRNALNVHILDDGRGIDAAAMQSATRLKRWGIVGMRERAEKLGSRLVLRPRAPAGTEVVLSVPCRAAYPETGRFSWRRHVREQRPDSDPH</sequence>
<dbReference type="InterPro" id="IPR013783">
    <property type="entry name" value="Ig-like_fold"/>
</dbReference>
<dbReference type="InterPro" id="IPR011712">
    <property type="entry name" value="Sig_transdc_His_kin_sub3_dim/P"/>
</dbReference>
<keyword evidence="10" id="KW-1185">Reference proteome</keyword>
<dbReference type="Pfam" id="PF07730">
    <property type="entry name" value="HisKA_3"/>
    <property type="match status" value="1"/>
</dbReference>
<reference evidence="10" key="1">
    <citation type="journal article" date="2019" name="Int. J. Syst. Evol. Microbiol.">
        <title>The Global Catalogue of Microorganisms (GCM) 10K type strain sequencing project: providing services to taxonomists for standard genome sequencing and annotation.</title>
        <authorList>
            <consortium name="The Broad Institute Genomics Platform"/>
            <consortium name="The Broad Institute Genome Sequencing Center for Infectious Disease"/>
            <person name="Wu L."/>
            <person name="Ma J."/>
        </authorList>
    </citation>
    <scope>NUCLEOTIDE SEQUENCE [LARGE SCALE GENOMIC DNA]</scope>
    <source>
        <strain evidence="10">CCUG 30340</strain>
    </source>
</reference>
<dbReference type="SUPFAM" id="SSF55874">
    <property type="entry name" value="ATPase domain of HSP90 chaperone/DNA topoisomerase II/histidine kinase"/>
    <property type="match status" value="1"/>
</dbReference>
<evidence type="ECO:0000256" key="2">
    <source>
        <dbReference type="ARBA" id="ARBA00022777"/>
    </source>
</evidence>
<evidence type="ECO:0000256" key="3">
    <source>
        <dbReference type="ARBA" id="ARBA00023012"/>
    </source>
</evidence>
<dbReference type="Gene3D" id="3.30.565.10">
    <property type="entry name" value="Histidine kinase-like ATPase, C-terminal domain"/>
    <property type="match status" value="1"/>
</dbReference>
<feature type="domain" description="Histidine kinase/HSP90-like ATPase" evidence="6">
    <location>
        <begin position="904"/>
        <end position="995"/>
    </location>
</feature>
<protein>
    <submittedName>
        <fullName evidence="9">Triple tyrosine motif-containing protein</fullName>
    </submittedName>
</protein>
<dbReference type="Gene3D" id="1.20.5.1930">
    <property type="match status" value="1"/>
</dbReference>